<dbReference type="AlphaFoldDB" id="A0A840E1A0"/>
<name>A0A840E1A0_9BACT</name>
<evidence type="ECO:0000313" key="1">
    <source>
        <dbReference type="EMBL" id="MBB4077733.1"/>
    </source>
</evidence>
<dbReference type="EMBL" id="JACIFF010000001">
    <property type="protein sequence ID" value="MBB4077733.1"/>
    <property type="molecule type" value="Genomic_DNA"/>
</dbReference>
<comment type="caution">
    <text evidence="1">The sequence shown here is derived from an EMBL/GenBank/DDBJ whole genome shotgun (WGS) entry which is preliminary data.</text>
</comment>
<evidence type="ECO:0000313" key="2">
    <source>
        <dbReference type="Proteomes" id="UP000576209"/>
    </source>
</evidence>
<gene>
    <name evidence="1" type="ORF">GGR28_000334</name>
</gene>
<proteinExistence type="predicted"/>
<protein>
    <submittedName>
        <fullName evidence="1">Uncharacterized protein</fullName>
    </submittedName>
</protein>
<organism evidence="1 2">
    <name type="scientific">Neolewinella aquimaris</name>
    <dbReference type="NCBI Taxonomy" id="1835722"/>
    <lineage>
        <taxon>Bacteria</taxon>
        <taxon>Pseudomonadati</taxon>
        <taxon>Bacteroidota</taxon>
        <taxon>Saprospiria</taxon>
        <taxon>Saprospirales</taxon>
        <taxon>Lewinellaceae</taxon>
        <taxon>Neolewinella</taxon>
    </lineage>
</organism>
<accession>A0A840E1A0</accession>
<dbReference type="Proteomes" id="UP000576209">
    <property type="component" value="Unassembled WGS sequence"/>
</dbReference>
<sequence>MGAEAFIATCRQLGELDFSPDVARRALAAAEEELPVRYAMPFPPGPSPVFERGGRDMHNRRGQLHELVQHLTDLAYLTPSRFRQWHEWRQNGEGELSPVLLDAVLSAVGQFVSEDDYAPFGQVDQFPAADRTARLDWTERTLAILVHRAAALTSFDAELSPRPSYRIGERTAYGRSLAFRIRLYFHDFVDRRTDARKVYFDADLVPFLHTLDNSLGDPFHQWLPRREDHHLHPGLQALLLDARIVFEKFRERHRFLPDRRQPYFLVYDLDRPADRGADFLDRLSRRAGKKVAKNAFHQDTGNNRLGVRLLQLCLWRAGFYTGTLDGLFGRMSHDALLALIQQEREAGGTLKEHQLNRVCLPAGEGEDRLWVVDLRLAGMLLDAYMPPDEATANREEELIWDRIRREGKEAALDDQLAHRREEFKGPYGELHKYPDRRVYYGLRGLIRGAFRAIGRVVGWITGVVDDLLGAVFDFVKSVVKRIQEGIGCFLAGFRYFAHYLLGRPFVSLGQAVEGRHPVLLTKFVIDFDVVSFLDTSASGADRRAHTAYLKRMAEGVAFFLGTTVDIIRLVSKLTGTVGWLRLGILIARWVRAWLRGVPRSAAIA</sequence>
<keyword evidence="2" id="KW-1185">Reference proteome</keyword>
<reference evidence="1 2" key="1">
    <citation type="submission" date="2020-08" db="EMBL/GenBank/DDBJ databases">
        <title>Genomic Encyclopedia of Type Strains, Phase IV (KMG-IV): sequencing the most valuable type-strain genomes for metagenomic binning, comparative biology and taxonomic classification.</title>
        <authorList>
            <person name="Goeker M."/>
        </authorList>
    </citation>
    <scope>NUCLEOTIDE SEQUENCE [LARGE SCALE GENOMIC DNA]</scope>
    <source>
        <strain evidence="1 2">DSM 105137</strain>
    </source>
</reference>
<dbReference type="RefSeq" id="WP_183493976.1">
    <property type="nucleotide sequence ID" value="NZ_JACIFF010000001.1"/>
</dbReference>